<evidence type="ECO:0000256" key="1">
    <source>
        <dbReference type="SAM" id="SignalP"/>
    </source>
</evidence>
<feature type="signal peptide" evidence="1">
    <location>
        <begin position="1"/>
        <end position="17"/>
    </location>
</feature>
<reference evidence="2 3" key="1">
    <citation type="submission" date="2022-08" db="EMBL/GenBank/DDBJ databases">
        <title>Reclassification of Massilia species as members of the genera Telluria, Duganella, Pseudoduganella, Mokoshia gen. nov. and Zemynaea gen. nov. using orthogonal and non-orthogonal genome-based approaches.</title>
        <authorList>
            <person name="Bowman J.P."/>
        </authorList>
    </citation>
    <scope>NUCLEOTIDE SEQUENCE [LARGE SCALE GENOMIC DNA]</scope>
    <source>
        <strain evidence="2 3">JCM 31605</strain>
    </source>
</reference>
<accession>A0ABT2DDK3</accession>
<name>A0ABT2DDK3_9BURK</name>
<organism evidence="2 3">
    <name type="scientific">Massilia agilis</name>
    <dbReference type="NCBI Taxonomy" id="1811226"/>
    <lineage>
        <taxon>Bacteria</taxon>
        <taxon>Pseudomonadati</taxon>
        <taxon>Pseudomonadota</taxon>
        <taxon>Betaproteobacteria</taxon>
        <taxon>Burkholderiales</taxon>
        <taxon>Oxalobacteraceae</taxon>
        <taxon>Telluria group</taxon>
        <taxon>Massilia</taxon>
    </lineage>
</organism>
<comment type="caution">
    <text evidence="2">The sequence shown here is derived from an EMBL/GenBank/DDBJ whole genome shotgun (WGS) entry which is preliminary data.</text>
</comment>
<feature type="chain" id="PRO_5046388750" evidence="1">
    <location>
        <begin position="18"/>
        <end position="173"/>
    </location>
</feature>
<dbReference type="Proteomes" id="UP001206126">
    <property type="component" value="Unassembled WGS sequence"/>
</dbReference>
<keyword evidence="3" id="KW-1185">Reference proteome</keyword>
<proteinExistence type="predicted"/>
<dbReference type="PROSITE" id="PS51257">
    <property type="entry name" value="PROKAR_LIPOPROTEIN"/>
    <property type="match status" value="1"/>
</dbReference>
<sequence length="173" mass="19766">MKSLVCALLPLGLAACASDDLAQYRQEQPALHLERYLDGKLDAWGMFQDRFGRVKKRFHVTLQASWKGDAGVLDERFEWSDGTRSRRVWNLRRQPDGSYRGTAADVAGEAVGRLAGNALHWRYVLQLPVGDRTYNVDVDDWMFLMDDQVMLNRSTMSKWGVRVGEVTLAFVKR</sequence>
<dbReference type="EMBL" id="JANUHB010000003">
    <property type="protein sequence ID" value="MCS0809410.1"/>
    <property type="molecule type" value="Genomic_DNA"/>
</dbReference>
<gene>
    <name evidence="2" type="ORF">NX774_15915</name>
</gene>
<evidence type="ECO:0000313" key="3">
    <source>
        <dbReference type="Proteomes" id="UP001206126"/>
    </source>
</evidence>
<protein>
    <submittedName>
        <fullName evidence="2">DUF3833 domain-containing protein</fullName>
    </submittedName>
</protein>
<dbReference type="Pfam" id="PF12915">
    <property type="entry name" value="DUF3833"/>
    <property type="match status" value="1"/>
</dbReference>
<keyword evidence="1" id="KW-0732">Signal</keyword>
<evidence type="ECO:0000313" key="2">
    <source>
        <dbReference type="EMBL" id="MCS0809410.1"/>
    </source>
</evidence>
<dbReference type="InterPro" id="IPR024409">
    <property type="entry name" value="DUF3833"/>
</dbReference>
<dbReference type="RefSeq" id="WP_258823212.1">
    <property type="nucleotide sequence ID" value="NZ_JANUHB010000003.1"/>
</dbReference>